<dbReference type="RefSeq" id="WP_080548057.1">
    <property type="nucleotide sequence ID" value="NZ_CP121102.1"/>
</dbReference>
<evidence type="ECO:0000313" key="6">
    <source>
        <dbReference type="EMBL" id="MDT2253477.1"/>
    </source>
</evidence>
<accession>A0AAP5JWY1</accession>
<dbReference type="GO" id="GO:0003676">
    <property type="term" value="F:nucleic acid binding"/>
    <property type="evidence" value="ECO:0007669"/>
    <property type="project" value="InterPro"/>
</dbReference>
<sequence>MAQSFYKTTRWKQKRSKILRRDEYLCQECKRYGKSVLATTVHHINPLEQQPGLATVSWNLVSLCQQCHDKMHDRTTNVLTELGKQWQERIRDRVGVSKSTDMNGHLSSYAVIMSRDADEQAKAEYFKTLKEANKCFEDANKEFDNVYLYQMVQCSETVSPLP</sequence>
<dbReference type="GO" id="GO:0005829">
    <property type="term" value="C:cytosol"/>
    <property type="evidence" value="ECO:0007669"/>
    <property type="project" value="TreeGrafter"/>
</dbReference>
<dbReference type="GO" id="GO:0004519">
    <property type="term" value="F:endonuclease activity"/>
    <property type="evidence" value="ECO:0007669"/>
    <property type="project" value="UniProtKB-KW"/>
</dbReference>
<organism evidence="6 7">
    <name type="scientific">Paenibacillus larvae</name>
    <dbReference type="NCBI Taxonomy" id="1464"/>
    <lineage>
        <taxon>Bacteria</taxon>
        <taxon>Bacillati</taxon>
        <taxon>Bacillota</taxon>
        <taxon>Bacilli</taxon>
        <taxon>Bacillales</taxon>
        <taxon>Paenibacillaceae</taxon>
        <taxon>Paenibacillus</taxon>
    </lineage>
</organism>
<dbReference type="Pfam" id="PF01844">
    <property type="entry name" value="HNH"/>
    <property type="match status" value="1"/>
</dbReference>
<reference evidence="6" key="1">
    <citation type="journal article" date="2023" name="J. Vet. Diagn. Invest.">
        <title>Oxytetracycline-resistant Paenibacillus larvae identified in commercial beekeeping operations in Saskatchewan using pooled honey sampling.</title>
        <authorList>
            <person name="Obshta O."/>
            <person name="Zabrodski M.W."/>
            <person name="Soomro T."/>
            <person name="Wilson G."/>
            <person name="Masood F."/>
            <person name="Thebeau J."/>
            <person name="Silva M.C.B."/>
            <person name="Biganski S."/>
            <person name="Kozii I.V."/>
            <person name="Koziy R.V."/>
            <person name="Raza M.F."/>
            <person name="Jose M.S."/>
            <person name="Simko E."/>
            <person name="Wood S.C."/>
        </authorList>
    </citation>
    <scope>NUCLEOTIDE SEQUENCE</scope>
    <source>
        <strain evidence="6">PL001</strain>
    </source>
</reference>
<comment type="caution">
    <text evidence="6">The sequence shown here is derived from an EMBL/GenBank/DDBJ whole genome shotgun (WGS) entry which is preliminary data.</text>
</comment>
<dbReference type="Proteomes" id="UP001259239">
    <property type="component" value="Unassembled WGS sequence"/>
</dbReference>
<dbReference type="InterPro" id="IPR002711">
    <property type="entry name" value="HNH"/>
</dbReference>
<evidence type="ECO:0000259" key="5">
    <source>
        <dbReference type="SMART" id="SM00507"/>
    </source>
</evidence>
<evidence type="ECO:0000256" key="3">
    <source>
        <dbReference type="ARBA" id="ARBA00038412"/>
    </source>
</evidence>
<dbReference type="Gene3D" id="1.10.30.50">
    <property type="match status" value="1"/>
</dbReference>
<feature type="domain" description="HNH nuclease" evidence="5">
    <location>
        <begin position="13"/>
        <end position="69"/>
    </location>
</feature>
<dbReference type="EMBL" id="JARQGV010000004">
    <property type="protein sequence ID" value="MDT2253477.1"/>
    <property type="molecule type" value="Genomic_DNA"/>
</dbReference>
<dbReference type="SMART" id="SM00507">
    <property type="entry name" value="HNHc"/>
    <property type="match status" value="1"/>
</dbReference>
<evidence type="ECO:0000256" key="2">
    <source>
        <dbReference type="ARBA" id="ARBA00022801"/>
    </source>
</evidence>
<gene>
    <name evidence="6" type="ORF">P7H09_20100</name>
</gene>
<keyword evidence="2" id="KW-0378">Hydrolase</keyword>
<reference evidence="6" key="2">
    <citation type="submission" date="2023-03" db="EMBL/GenBank/DDBJ databases">
        <authorList>
            <person name="Obshta O."/>
            <person name="Zabrodski M.W."/>
            <person name="Soomro T."/>
            <person name="Wilson G."/>
            <person name="Masood F."/>
            <person name="Thebeau J."/>
            <person name="Bezerra Da Silva M.C."/>
            <person name="Raza F."/>
            <person name="Biganski S."/>
            <person name="Jose M."/>
            <person name="Camilli M."/>
            <person name="Kozii I.V."/>
            <person name="Kozii R.V."/>
            <person name="Simko E."/>
            <person name="Wood S.C."/>
        </authorList>
    </citation>
    <scope>NUCLEOTIDE SEQUENCE</scope>
    <source>
        <strain evidence="6">PL001</strain>
    </source>
</reference>
<dbReference type="PANTHER" id="PTHR41286">
    <property type="entry name" value="HNH NUCLEASE YAJD-RELATED"/>
    <property type="match status" value="1"/>
</dbReference>
<evidence type="ECO:0000256" key="1">
    <source>
        <dbReference type="ARBA" id="ARBA00022722"/>
    </source>
</evidence>
<dbReference type="InterPro" id="IPR003615">
    <property type="entry name" value="HNH_nuc"/>
</dbReference>
<dbReference type="AlphaFoldDB" id="A0AAP5JWY1"/>
<keyword evidence="1" id="KW-0540">Nuclease</keyword>
<dbReference type="PANTHER" id="PTHR41286:SF1">
    <property type="entry name" value="HNH NUCLEASE YAJD-RELATED"/>
    <property type="match status" value="1"/>
</dbReference>
<keyword evidence="6" id="KW-0255">Endonuclease</keyword>
<name>A0AAP5JWY1_9BACL</name>
<proteinExistence type="inferred from homology"/>
<dbReference type="GO" id="GO:0008270">
    <property type="term" value="F:zinc ion binding"/>
    <property type="evidence" value="ECO:0007669"/>
    <property type="project" value="InterPro"/>
</dbReference>
<dbReference type="GO" id="GO:0016787">
    <property type="term" value="F:hydrolase activity"/>
    <property type="evidence" value="ECO:0007669"/>
    <property type="project" value="UniProtKB-KW"/>
</dbReference>
<comment type="similarity">
    <text evidence="3">Belongs to the HNH nuclease family.</text>
</comment>
<dbReference type="CDD" id="cd00085">
    <property type="entry name" value="HNHc"/>
    <property type="match status" value="1"/>
</dbReference>
<protein>
    <recommendedName>
        <fullName evidence="4">Putative HNH nuclease YajD</fullName>
    </recommendedName>
</protein>
<evidence type="ECO:0000256" key="4">
    <source>
        <dbReference type="ARBA" id="ARBA00040194"/>
    </source>
</evidence>
<evidence type="ECO:0000313" key="7">
    <source>
        <dbReference type="Proteomes" id="UP001259239"/>
    </source>
</evidence>